<evidence type="ECO:0000313" key="2">
    <source>
        <dbReference type="EMBL" id="PLW54811.1"/>
    </source>
</evidence>
<protein>
    <recommendedName>
        <fullName evidence="5">Trehalose-phosphatase</fullName>
    </recommendedName>
</protein>
<organism evidence="1 4">
    <name type="scientific">Puccinia coronata f. sp. avenae</name>
    <dbReference type="NCBI Taxonomy" id="200324"/>
    <lineage>
        <taxon>Eukaryota</taxon>
        <taxon>Fungi</taxon>
        <taxon>Dikarya</taxon>
        <taxon>Basidiomycota</taxon>
        <taxon>Pucciniomycotina</taxon>
        <taxon>Pucciniomycetes</taxon>
        <taxon>Pucciniales</taxon>
        <taxon>Pucciniaceae</taxon>
        <taxon>Puccinia</taxon>
    </lineage>
</organism>
<dbReference type="AlphaFoldDB" id="A0A2N5UIM2"/>
<dbReference type="Pfam" id="PF02358">
    <property type="entry name" value="Trehalose_PPase"/>
    <property type="match status" value="1"/>
</dbReference>
<gene>
    <name evidence="2" type="ORF">PCANC_05676</name>
    <name evidence="1" type="ORF">PCASD_09026</name>
</gene>
<dbReference type="InterPro" id="IPR003337">
    <property type="entry name" value="Trehalose_PPase"/>
</dbReference>
<dbReference type="OrthoDB" id="2507394at2759"/>
<dbReference type="EMBL" id="PGCJ01000040">
    <property type="protein sequence ID" value="PLW54811.1"/>
    <property type="molecule type" value="Genomic_DNA"/>
</dbReference>
<dbReference type="Proteomes" id="UP000235388">
    <property type="component" value="Unassembled WGS sequence"/>
</dbReference>
<dbReference type="EMBL" id="PGCI01000140">
    <property type="protein sequence ID" value="PLW37599.1"/>
    <property type="molecule type" value="Genomic_DNA"/>
</dbReference>
<dbReference type="Gene3D" id="3.40.50.1000">
    <property type="entry name" value="HAD superfamily/HAD-like"/>
    <property type="match status" value="1"/>
</dbReference>
<name>A0A2N5UIM2_9BASI</name>
<dbReference type="Proteomes" id="UP000235392">
    <property type="component" value="Unassembled WGS sequence"/>
</dbReference>
<evidence type="ECO:0000313" key="1">
    <source>
        <dbReference type="EMBL" id="PLW37599.1"/>
    </source>
</evidence>
<accession>A0A2N5UIM2</accession>
<evidence type="ECO:0008006" key="5">
    <source>
        <dbReference type="Google" id="ProtNLM"/>
    </source>
</evidence>
<evidence type="ECO:0000313" key="3">
    <source>
        <dbReference type="Proteomes" id="UP000235388"/>
    </source>
</evidence>
<keyword evidence="3" id="KW-1185">Reference proteome</keyword>
<dbReference type="STRING" id="200324.A0A2N5UIM2"/>
<proteinExistence type="predicted"/>
<reference evidence="3 4" key="1">
    <citation type="submission" date="2017-11" db="EMBL/GenBank/DDBJ databases">
        <title>De novo assembly and phasing of dikaryotic genomes from two isolates of Puccinia coronata f. sp. avenae, the causal agent of oat crown rust.</title>
        <authorList>
            <person name="Miller M.E."/>
            <person name="Zhang Y."/>
            <person name="Omidvar V."/>
            <person name="Sperschneider J."/>
            <person name="Schwessinger B."/>
            <person name="Raley C."/>
            <person name="Palmer J.M."/>
            <person name="Garnica D."/>
            <person name="Upadhyaya N."/>
            <person name="Rathjen J."/>
            <person name="Taylor J.M."/>
            <person name="Park R.F."/>
            <person name="Dodds P.N."/>
            <person name="Hirsch C.D."/>
            <person name="Kianian S.F."/>
            <person name="Figueroa M."/>
        </authorList>
    </citation>
    <scope>NUCLEOTIDE SEQUENCE [LARGE SCALE GENOMIC DNA]</scope>
    <source>
        <strain evidence="2">12NC29</strain>
        <strain evidence="1">12SD80</strain>
    </source>
</reference>
<comment type="caution">
    <text evidence="1">The sequence shown here is derived from an EMBL/GenBank/DDBJ whole genome shotgun (WGS) entry which is preliminary data.</text>
</comment>
<dbReference type="SUPFAM" id="SSF56784">
    <property type="entry name" value="HAD-like"/>
    <property type="match status" value="1"/>
</dbReference>
<dbReference type="InterPro" id="IPR023214">
    <property type="entry name" value="HAD_sf"/>
</dbReference>
<evidence type="ECO:0000313" key="4">
    <source>
        <dbReference type="Proteomes" id="UP000235392"/>
    </source>
</evidence>
<sequence>MNHDYTAFIKGVLKPVHEATSVDRTRAEHLLQLLGRQPKIVTLVNSARSLKGLDSYKGIVGVNLAAEHGTILLPAGEKQPIEFLIDRVGDIRSEIQVTASEYPGAKISYHDPKNSIAFKYPKTGQAVVEAGRVHEKILEKLRDSEFILATPHTGFSEVRHADVNKGNLVAKLLKIHEFDGGIALGDTDADEGMFIAMNQKNDPRFISVIVSNNPNQLTHAQYKVCSVDEVHNLLKHLANQDKSNPEMLW</sequence>
<dbReference type="GO" id="GO:0005992">
    <property type="term" value="P:trehalose biosynthetic process"/>
    <property type="evidence" value="ECO:0007669"/>
    <property type="project" value="InterPro"/>
</dbReference>
<dbReference type="InterPro" id="IPR036412">
    <property type="entry name" value="HAD-like_sf"/>
</dbReference>